<feature type="domain" description="Transglutaminase-like" evidence="1">
    <location>
        <begin position="177"/>
        <end position="236"/>
    </location>
</feature>
<comment type="caution">
    <text evidence="2">The sequence shown here is derived from an EMBL/GenBank/DDBJ whole genome shotgun (WGS) entry which is preliminary data.</text>
</comment>
<name>A0A3L7YYP0_9BACE</name>
<dbReference type="SUPFAM" id="SSF54001">
    <property type="entry name" value="Cysteine proteinases"/>
    <property type="match status" value="1"/>
</dbReference>
<dbReference type="STRING" id="1235814.GCA_000613385_00219"/>
<dbReference type="InterPro" id="IPR038765">
    <property type="entry name" value="Papain-like_cys_pep_sf"/>
</dbReference>
<dbReference type="Gene3D" id="3.10.620.30">
    <property type="match status" value="1"/>
</dbReference>
<dbReference type="SMART" id="SM00460">
    <property type="entry name" value="TGc"/>
    <property type="match status" value="1"/>
</dbReference>
<dbReference type="Proteomes" id="UP000267159">
    <property type="component" value="Unassembled WGS sequence"/>
</dbReference>
<sequence>MKTLVRFLFVSFFSVLLFSCSESHFLKEEAYRNQVLQDFEQKQKVLPNGELFAVFSDSTLTLSEREALMFLYAYMPIGDIMDYHGKYYLANIRLSEQTRNEMPWGKTVPDELFRHFVLPVRVNNENLDESRKVFYEELKERVKGLSMKDAILEVNHWCHEKVVYRPSDARTSSPLASVKTAYGRCGEESTFTVAALRSVGIPARQVYTPRWAHTDDNHAWVEAWADGKWYFLGACEPEPVLNLGWFNAPASRGMLMHTKVFGRYNGPEEIMLETPNYTEINVIDNYAPTAKAVVTVTDTDGRPVSGAKVEFKVYNYAEFYTVATKYADADGRASLTAGRGDMLVWASDKGRFGFSKLSFGKQSELVLALDKKEGDIFEVDIDIVPPVENAILPEVTPEQRAENDRRLAQEDLIRNAYVATFPTMAQIDSVISGLKEKIHPCVKKALCSFIIDSRGNYDVLIRFIREADRQGKLMKAAALLQTLSEKDRRDVNYEVLLDHFLHTKDISKYLYGCTLSDCLNCMDAWLEEVGDILNPRIAMEALTPYRAFFQSKFTEAQIDSFRNRPQLLIEWVSNNIAIDEENNSQRIPISPEGVWRSRVADSHSRDIFFVALARSMGILAHMRSTDGRVGYVLPPTEDITPAGEFVEADFEKKESVRTPQAYYHLCDGEQAIGYGDDKPRYYSKYTISRIVDGKPELISFDERYPEKGCSGILDTGYYLLVTGTRLASGGVLARVSSFMLSAENDKLIETKVPFHLRESGEKVAVIGNFNSESLFTSVEGIGKDSTPLAKQSLLQSCGRGYFVVGVLAPGQEPTNHALRDIAALKSDLEKWGRKMVLLFPDEVQCKKFSLSEFPELPSTVIYGIDTDGICKQIVENMKLKHKNSLPVFIIADTFNRVVFVSQGYTIGLGEQLMKTVHGL</sequence>
<dbReference type="Pfam" id="PF01841">
    <property type="entry name" value="Transglut_core"/>
    <property type="match status" value="1"/>
</dbReference>
<gene>
    <name evidence="2" type="ORF">D7Y07_02075</name>
</gene>
<dbReference type="PROSITE" id="PS51257">
    <property type="entry name" value="PROKAR_LIPOPROTEIN"/>
    <property type="match status" value="1"/>
</dbReference>
<dbReference type="EMBL" id="RAZM01000003">
    <property type="protein sequence ID" value="RLT81610.1"/>
    <property type="molecule type" value="Genomic_DNA"/>
</dbReference>
<dbReference type="AlphaFoldDB" id="A0A3L7YYP0"/>
<evidence type="ECO:0000259" key="1">
    <source>
        <dbReference type="SMART" id="SM00460"/>
    </source>
</evidence>
<accession>A0A3L7YYP0</accession>
<proteinExistence type="predicted"/>
<dbReference type="InterPro" id="IPR002931">
    <property type="entry name" value="Transglutaminase-like"/>
</dbReference>
<dbReference type="Gene3D" id="2.60.40.1120">
    <property type="entry name" value="Carboxypeptidase-like, regulatory domain"/>
    <property type="match status" value="1"/>
</dbReference>
<dbReference type="PANTHER" id="PTHR35532">
    <property type="entry name" value="SIMILAR TO POLYHYDROXYALKANOATE DEPOLYMERASE"/>
    <property type="match status" value="1"/>
</dbReference>
<dbReference type="RefSeq" id="WP_121766960.1">
    <property type="nucleotide sequence ID" value="NZ_RAZM01000003.1"/>
</dbReference>
<evidence type="ECO:0000313" key="2">
    <source>
        <dbReference type="EMBL" id="RLT81610.1"/>
    </source>
</evidence>
<organism evidence="2 3">
    <name type="scientific">Bacteroides acidifaciens</name>
    <dbReference type="NCBI Taxonomy" id="85831"/>
    <lineage>
        <taxon>Bacteria</taxon>
        <taxon>Pseudomonadati</taxon>
        <taxon>Bacteroidota</taxon>
        <taxon>Bacteroidia</taxon>
        <taxon>Bacteroidales</taxon>
        <taxon>Bacteroidaceae</taxon>
        <taxon>Bacteroides</taxon>
    </lineage>
</organism>
<evidence type="ECO:0000313" key="3">
    <source>
        <dbReference type="Proteomes" id="UP000267159"/>
    </source>
</evidence>
<dbReference type="PANTHER" id="PTHR35532:SF5">
    <property type="entry name" value="CARBOHYDRATE-BINDING DOMAIN-CONTAINING PROTEIN"/>
    <property type="match status" value="1"/>
</dbReference>
<protein>
    <submittedName>
        <fullName evidence="2">Transglutaminase domain-containing protein</fullName>
    </submittedName>
</protein>
<reference evidence="2 3" key="1">
    <citation type="submission" date="2018-09" db="EMBL/GenBank/DDBJ databases">
        <title>Murine metabolic-syndrome-specific gut microbial biobank.</title>
        <authorList>
            <person name="Liu C."/>
        </authorList>
    </citation>
    <scope>NUCLEOTIDE SEQUENCE [LARGE SCALE GENOMIC DNA]</scope>
    <source>
        <strain evidence="2 3">0.1X-D8-26</strain>
    </source>
</reference>